<feature type="compositionally biased region" description="Basic and acidic residues" evidence="6">
    <location>
        <begin position="755"/>
        <end position="774"/>
    </location>
</feature>
<reference evidence="8 9" key="1">
    <citation type="submission" date="2024-01" db="EMBL/GenBank/DDBJ databases">
        <title>Genome assemblies of Stephania.</title>
        <authorList>
            <person name="Yang L."/>
        </authorList>
    </citation>
    <scope>NUCLEOTIDE SEQUENCE [LARGE SCALE GENOMIC DNA]</scope>
    <source>
        <strain evidence="8">JXDWG</strain>
        <tissue evidence="8">Leaf</tissue>
    </source>
</reference>
<keyword evidence="9" id="KW-1185">Reference proteome</keyword>
<comment type="subcellular location">
    <subcellularLocation>
        <location evidence="1">Nucleus</location>
    </subcellularLocation>
</comment>
<evidence type="ECO:0000256" key="4">
    <source>
        <dbReference type="ARBA" id="ARBA00023242"/>
    </source>
</evidence>
<feature type="compositionally biased region" description="Basic and acidic residues" evidence="6">
    <location>
        <begin position="380"/>
        <end position="390"/>
    </location>
</feature>
<dbReference type="CDD" id="cd12416">
    <property type="entry name" value="RRM4_RBM28_like"/>
    <property type="match status" value="1"/>
</dbReference>
<dbReference type="InterPro" id="IPR051945">
    <property type="entry name" value="RRM_MRD1_RNA_proc_ribogen"/>
</dbReference>
<feature type="region of interest" description="Disordered" evidence="6">
    <location>
        <begin position="98"/>
        <end position="147"/>
    </location>
</feature>
<proteinExistence type="predicted"/>
<feature type="compositionally biased region" description="Polar residues" evidence="6">
    <location>
        <begin position="123"/>
        <end position="140"/>
    </location>
</feature>
<feature type="compositionally biased region" description="Basic and acidic residues" evidence="6">
    <location>
        <begin position="399"/>
        <end position="410"/>
    </location>
</feature>
<feature type="compositionally biased region" description="Basic and acidic residues" evidence="6">
    <location>
        <begin position="787"/>
        <end position="797"/>
    </location>
</feature>
<dbReference type="AlphaFoldDB" id="A0AAP0NPF2"/>
<dbReference type="InterPro" id="IPR012677">
    <property type="entry name" value="Nucleotide-bd_a/b_plait_sf"/>
</dbReference>
<feature type="compositionally biased region" description="Basic and acidic residues" evidence="6">
    <location>
        <begin position="840"/>
        <end position="850"/>
    </location>
</feature>
<evidence type="ECO:0000256" key="3">
    <source>
        <dbReference type="ARBA" id="ARBA00022884"/>
    </source>
</evidence>
<evidence type="ECO:0000256" key="1">
    <source>
        <dbReference type="ARBA" id="ARBA00004123"/>
    </source>
</evidence>
<feature type="compositionally biased region" description="Polar residues" evidence="6">
    <location>
        <begin position="438"/>
        <end position="447"/>
    </location>
</feature>
<gene>
    <name evidence="8" type="ORF">Scep_020569</name>
</gene>
<dbReference type="SUPFAM" id="SSF54928">
    <property type="entry name" value="RNA-binding domain, RBD"/>
    <property type="match status" value="3"/>
</dbReference>
<evidence type="ECO:0000256" key="5">
    <source>
        <dbReference type="PROSITE-ProRule" id="PRU00176"/>
    </source>
</evidence>
<keyword evidence="4" id="KW-0539">Nucleus</keyword>
<dbReference type="SMART" id="SM00360">
    <property type="entry name" value="RRM"/>
    <property type="match status" value="4"/>
</dbReference>
<dbReference type="InterPro" id="IPR035979">
    <property type="entry name" value="RBD_domain_sf"/>
</dbReference>
<dbReference type="CDD" id="cd12413">
    <property type="entry name" value="RRM1_RBM28_like"/>
    <property type="match status" value="1"/>
</dbReference>
<feature type="region of interest" description="Disordered" evidence="6">
    <location>
        <begin position="356"/>
        <end position="416"/>
    </location>
</feature>
<feature type="compositionally biased region" description="Polar residues" evidence="6">
    <location>
        <begin position="922"/>
        <end position="938"/>
    </location>
</feature>
<feature type="compositionally biased region" description="Basic residues" evidence="6">
    <location>
        <begin position="815"/>
        <end position="828"/>
    </location>
</feature>
<keyword evidence="2" id="KW-0677">Repeat</keyword>
<accession>A0AAP0NPF2</accession>
<dbReference type="PANTHER" id="PTHR48039">
    <property type="entry name" value="RNA-BINDING MOTIF PROTEIN 14B"/>
    <property type="match status" value="1"/>
</dbReference>
<dbReference type="GO" id="GO:0003729">
    <property type="term" value="F:mRNA binding"/>
    <property type="evidence" value="ECO:0007669"/>
    <property type="project" value="TreeGrafter"/>
</dbReference>
<dbReference type="Gene3D" id="3.30.70.330">
    <property type="match status" value="4"/>
</dbReference>
<feature type="region of interest" description="Disordered" evidence="6">
    <location>
        <begin position="438"/>
        <end position="482"/>
    </location>
</feature>
<dbReference type="Proteomes" id="UP001419268">
    <property type="component" value="Unassembled WGS sequence"/>
</dbReference>
<name>A0AAP0NPF2_9MAGN</name>
<feature type="region of interest" description="Disordered" evidence="6">
    <location>
        <begin position="1"/>
        <end position="24"/>
    </location>
</feature>
<dbReference type="EMBL" id="JBBNAG010000008">
    <property type="protein sequence ID" value="KAK9113050.1"/>
    <property type="molecule type" value="Genomic_DNA"/>
</dbReference>
<dbReference type="InterPro" id="IPR000504">
    <property type="entry name" value="RRM_dom"/>
</dbReference>
<feature type="compositionally biased region" description="Basic residues" evidence="6">
    <location>
        <begin position="776"/>
        <end position="785"/>
    </location>
</feature>
<evidence type="ECO:0000259" key="7">
    <source>
        <dbReference type="PROSITE" id="PS50102"/>
    </source>
</evidence>
<dbReference type="PROSITE" id="PS50102">
    <property type="entry name" value="RRM"/>
    <property type="match status" value="4"/>
</dbReference>
<feature type="domain" description="RRM" evidence="7">
    <location>
        <begin position="487"/>
        <end position="570"/>
    </location>
</feature>
<dbReference type="Pfam" id="PF00076">
    <property type="entry name" value="RRM_1"/>
    <property type="match status" value="3"/>
</dbReference>
<sequence length="947" mass="105235">MGKNKKSRPSKDDNNGENQHSPSTIFVSNLPYSFTNSQLEEAFSDVGPVRRCFMVTKKGSDAHRGFGFVQYAAVGDADRAIEMKNGVSVGGRKISVKHALHRRPLEQRKAKEDQDDVNAKDGGNNQSDDVGKDAQTSNANEKGKVKGLKKAAKVQTDLVDKADCSEKQRVARTVIFGGLVNADMAEEVSKRCKETGAVCSVTYPLPKEELELNGLARDGCRVDASAILFASVKAARASVALLHQQEIKGGHVWARQLGGEGSKTQKWKLIVRNIPFKATVKEIKETFSSAGFVWDIFIPHNAETGLSKGFAFVTFTCKQDAENAIRKVNGKLFGKRPIAVDWAIPKKMFAAGTNDTNAIEDEKHESTDAESGSESDDMEDHAADGGERPPHLHGGVATPKHDNDGKKEVPNQELDFDEEANVAKRVLENLMTSSAEGITHSLSSLPQTKEKLSAEPEKVSSKIETKSLTRPLPTPPEQTKGEDDLERTIFISNLPFDIDAGEVKQRFSAFGEVLSFVPVLHPVTKRPRGTGFLKFKTSSAVEDAISAANTESGLGIFSKGRLLTVFKALDKKSAHEKEVERTKKVEHDHRNLYLAKEGVILAGSSAAEGVSESDMMKRQVLEKKKTDKLRSPNFHVSRNRIVIYNLPKTMTEKELKKLCIDAVISRASKQNPVIRQIKYLKDSKERKASSKNYSRGVAFVEFTEHQHALVALRVVNNNPETFGPEKRPIVEFAIDNVKMLKQRNTRLQAHQHGRVIAEDMHRQNDIAEREDGSTTHKGKKRKARQLRSQDKTSRIDEAEAGAGEGAMEEVGPATKKLKNTRRERKANRKPAEGSTRSPNKQKEEGMKSDMEALSSRTDGAKNKHNFKSKEREEVGMKKRKFKDSPDSVLADRKRLPRKKAKSDPGQEAVDRLDMLIEKYRSKFSTNSSKKTDGEQQASRPLKRWFQT</sequence>
<keyword evidence="3 5" id="KW-0694">RNA-binding</keyword>
<evidence type="ECO:0000256" key="2">
    <source>
        <dbReference type="ARBA" id="ARBA00022737"/>
    </source>
</evidence>
<evidence type="ECO:0000313" key="9">
    <source>
        <dbReference type="Proteomes" id="UP001419268"/>
    </source>
</evidence>
<feature type="compositionally biased region" description="Basic and acidic residues" evidence="6">
    <location>
        <begin position="448"/>
        <end position="467"/>
    </location>
</feature>
<dbReference type="PANTHER" id="PTHR48039:SF5">
    <property type="entry name" value="RNA-BINDING PROTEIN 28"/>
    <property type="match status" value="1"/>
</dbReference>
<evidence type="ECO:0000313" key="8">
    <source>
        <dbReference type="EMBL" id="KAK9113050.1"/>
    </source>
</evidence>
<dbReference type="CDD" id="cd12414">
    <property type="entry name" value="RRM2_RBM28_like"/>
    <property type="match status" value="1"/>
</dbReference>
<feature type="region of interest" description="Disordered" evidence="6">
    <location>
        <begin position="754"/>
        <end position="947"/>
    </location>
</feature>
<feature type="domain" description="RRM" evidence="7">
    <location>
        <begin position="639"/>
        <end position="752"/>
    </location>
</feature>
<organism evidence="8 9">
    <name type="scientific">Stephania cephalantha</name>
    <dbReference type="NCBI Taxonomy" id="152367"/>
    <lineage>
        <taxon>Eukaryota</taxon>
        <taxon>Viridiplantae</taxon>
        <taxon>Streptophyta</taxon>
        <taxon>Embryophyta</taxon>
        <taxon>Tracheophyta</taxon>
        <taxon>Spermatophyta</taxon>
        <taxon>Magnoliopsida</taxon>
        <taxon>Ranunculales</taxon>
        <taxon>Menispermaceae</taxon>
        <taxon>Menispermoideae</taxon>
        <taxon>Cissampelideae</taxon>
        <taxon>Stephania</taxon>
    </lineage>
</organism>
<dbReference type="FunFam" id="3.30.70.330:FF:000182">
    <property type="entry name" value="RNA-binding motif protein 28"/>
    <property type="match status" value="1"/>
</dbReference>
<feature type="domain" description="RRM" evidence="7">
    <location>
        <begin position="267"/>
        <end position="345"/>
    </location>
</feature>
<feature type="domain" description="RRM" evidence="7">
    <location>
        <begin position="23"/>
        <end position="101"/>
    </location>
</feature>
<feature type="compositionally biased region" description="Basic and acidic residues" evidence="6">
    <location>
        <begin position="103"/>
        <end position="112"/>
    </location>
</feature>
<evidence type="ECO:0000256" key="6">
    <source>
        <dbReference type="SAM" id="MobiDB-lite"/>
    </source>
</evidence>
<protein>
    <recommendedName>
        <fullName evidence="7">RRM domain-containing protein</fullName>
    </recommendedName>
</protein>
<comment type="caution">
    <text evidence="8">The sequence shown here is derived from an EMBL/GenBank/DDBJ whole genome shotgun (WGS) entry which is preliminary data.</text>
</comment>
<feature type="compositionally biased region" description="Basic and acidic residues" evidence="6">
    <location>
        <begin position="867"/>
        <end position="893"/>
    </location>
</feature>
<feature type="compositionally biased region" description="Basic and acidic residues" evidence="6">
    <location>
        <begin position="901"/>
        <end position="920"/>
    </location>
</feature>
<dbReference type="GO" id="GO:0005634">
    <property type="term" value="C:nucleus"/>
    <property type="evidence" value="ECO:0007669"/>
    <property type="project" value="UniProtKB-SubCell"/>
</dbReference>